<dbReference type="SUPFAM" id="SSF51445">
    <property type="entry name" value="(Trans)glycosidases"/>
    <property type="match status" value="1"/>
</dbReference>
<evidence type="ECO:0000259" key="5">
    <source>
        <dbReference type="Pfam" id="PF21365"/>
    </source>
</evidence>
<keyword evidence="2" id="KW-0326">Glycosidase</keyword>
<comment type="caution">
    <text evidence="6">The sequence shown here is derived from an EMBL/GenBank/DDBJ whole genome shotgun (WGS) entry which is preliminary data.</text>
</comment>
<organism evidence="6 7">
    <name type="scientific">Clostridium rhizosphaerae</name>
    <dbReference type="NCBI Taxonomy" id="2803861"/>
    <lineage>
        <taxon>Bacteria</taxon>
        <taxon>Bacillati</taxon>
        <taxon>Bacillota</taxon>
        <taxon>Clostridia</taxon>
        <taxon>Eubacteriales</taxon>
        <taxon>Clostridiaceae</taxon>
        <taxon>Clostridium</taxon>
    </lineage>
</organism>
<keyword evidence="2" id="KW-0378">Hydrolase</keyword>
<dbReference type="Gene3D" id="2.60.40.1180">
    <property type="entry name" value="Golgi alpha-mannosidase II"/>
    <property type="match status" value="2"/>
</dbReference>
<dbReference type="Pfam" id="PF21365">
    <property type="entry name" value="Glyco_hydro_31_3rd"/>
    <property type="match status" value="1"/>
</dbReference>
<evidence type="ECO:0000256" key="1">
    <source>
        <dbReference type="ARBA" id="ARBA00007806"/>
    </source>
</evidence>
<reference evidence="6 7" key="1">
    <citation type="submission" date="2021-01" db="EMBL/GenBank/DDBJ databases">
        <title>Genome public.</title>
        <authorList>
            <person name="Liu C."/>
            <person name="Sun Q."/>
        </authorList>
    </citation>
    <scope>NUCLEOTIDE SEQUENCE [LARGE SCALE GENOMIC DNA]</scope>
    <source>
        <strain evidence="6 7">YIM B02515</strain>
    </source>
</reference>
<dbReference type="InterPro" id="IPR033403">
    <property type="entry name" value="DUF5110"/>
</dbReference>
<protein>
    <submittedName>
        <fullName evidence="6">DUF5110 domain-containing protein</fullName>
    </submittedName>
</protein>
<dbReference type="Proteomes" id="UP000632377">
    <property type="component" value="Unassembled WGS sequence"/>
</dbReference>
<dbReference type="InterPro" id="IPR051816">
    <property type="entry name" value="Glycosyl_Hydrolase_31"/>
</dbReference>
<accession>A0ABS1TAR4</accession>
<dbReference type="PANTHER" id="PTHR43863:SF2">
    <property type="entry name" value="MALTASE-GLUCOAMYLASE"/>
    <property type="match status" value="1"/>
</dbReference>
<dbReference type="RefSeq" id="WP_202749189.1">
    <property type="nucleotide sequence ID" value="NZ_JAESWC010000004.1"/>
</dbReference>
<evidence type="ECO:0000313" key="7">
    <source>
        <dbReference type="Proteomes" id="UP000632377"/>
    </source>
</evidence>
<gene>
    <name evidence="6" type="ORF">JK636_11800</name>
</gene>
<dbReference type="InterPro" id="IPR048395">
    <property type="entry name" value="Glyco_hydro_31_C"/>
</dbReference>
<evidence type="ECO:0000259" key="3">
    <source>
        <dbReference type="Pfam" id="PF01055"/>
    </source>
</evidence>
<dbReference type="EMBL" id="JAESWC010000004">
    <property type="protein sequence ID" value="MBL4936444.1"/>
    <property type="molecule type" value="Genomic_DNA"/>
</dbReference>
<dbReference type="CDD" id="cd06595">
    <property type="entry name" value="GH31_u1"/>
    <property type="match status" value="1"/>
</dbReference>
<dbReference type="PANTHER" id="PTHR43863">
    <property type="entry name" value="HYDROLASE, PUTATIVE (AFU_ORTHOLOGUE AFUA_1G03140)-RELATED"/>
    <property type="match status" value="1"/>
</dbReference>
<feature type="domain" description="DUF5110" evidence="4">
    <location>
        <begin position="613"/>
        <end position="677"/>
    </location>
</feature>
<dbReference type="InterPro" id="IPR017853">
    <property type="entry name" value="GH"/>
</dbReference>
<name>A0ABS1TAR4_9CLOT</name>
<dbReference type="InterPro" id="IPR013780">
    <property type="entry name" value="Glyco_hydro_b"/>
</dbReference>
<dbReference type="Pfam" id="PF01055">
    <property type="entry name" value="Glyco_hydro_31_2nd"/>
    <property type="match status" value="1"/>
</dbReference>
<dbReference type="SUPFAM" id="SSF51011">
    <property type="entry name" value="Glycosyl hydrolase domain"/>
    <property type="match status" value="1"/>
</dbReference>
<evidence type="ECO:0000256" key="2">
    <source>
        <dbReference type="RuleBase" id="RU361185"/>
    </source>
</evidence>
<evidence type="ECO:0000313" key="6">
    <source>
        <dbReference type="EMBL" id="MBL4936444.1"/>
    </source>
</evidence>
<feature type="domain" description="Glycoside hydrolase family 31 TIM barrel" evidence="3">
    <location>
        <begin position="193"/>
        <end position="497"/>
    </location>
</feature>
<comment type="similarity">
    <text evidence="1 2">Belongs to the glycosyl hydrolase 31 family.</text>
</comment>
<feature type="domain" description="Glycosyl hydrolase family 31 C-terminal" evidence="5">
    <location>
        <begin position="505"/>
        <end position="596"/>
    </location>
</feature>
<dbReference type="Pfam" id="PF17137">
    <property type="entry name" value="DUF5110"/>
    <property type="match status" value="1"/>
</dbReference>
<evidence type="ECO:0000259" key="4">
    <source>
        <dbReference type="Pfam" id="PF17137"/>
    </source>
</evidence>
<dbReference type="InterPro" id="IPR000322">
    <property type="entry name" value="Glyco_hydro_31_TIM"/>
</dbReference>
<proteinExistence type="inferred from homology"/>
<sequence>MKKYTIETHPQANECAIVRGDKYRFTVLTSRMIRLEYDEEGKFEDSATQSIINRNFSVPEYRVIDEADHLEIITENVHLICYKGKGKFSKNNLSIQVKSMLTGHGATWHYGENTNDLRGTARTLDGVNGTTELERGLISKYGFSIIDDSKSLLITEDGWVEPRKENIIDIYFLGYGREYLDCLKDFYHLCGSTPMIPRFALGNWWSRYYRYTETEYKELMERFEKEHMPFSVAVIDMDWHLVDIPAKYGSGWTGYTWNRELFPDPKGFMEWLHNKGMKVTLNVHPADGVRAYEEMYVDMAKELGVDYEKEQRINFDIADPEFLDAYFKYLHHPNEEDGVDFWWIDWQQGGTTKITGLDPLWMLNHYHFLDSMRNGKQGLTFSRYAGIASHRYPVGFSGDTFITWESLDFQPYFTANASNVGYGWWSHDIGGHMLGYKDDELAVRWLQFGVFSPINRLHSSSSPFNSKEPWRYNLIAEKVMKEYLRLRHKFVPYLYTMNYLNHKEGLPLMQPMYYHTPWEEAAYKVKNQYYYGTELIVCPITTKINNSINQGHVTAWLPKGLWFDFFTGRVYEGERNINLYRGIEQIPVLAKSGGIVPLAGDSEISNFTNNPNELEVHIFAGTDGSFVMYEDEGKSSVKTQMALEWNKESEAVFHITKPEGDIEILPEQRVYKLVFVGFKAADVPEVFCNDEKIRADILIEQEKNVIIISLPAVDISTEVKVIFKEASIRENYYEQEIFDFLNKAQISFIIKEQIYSAVRKFKNSPKLMSELQALNLETELLEAVSEILWAYSE</sequence>
<dbReference type="Gene3D" id="3.20.20.80">
    <property type="entry name" value="Glycosidases"/>
    <property type="match status" value="1"/>
</dbReference>
<keyword evidence="7" id="KW-1185">Reference proteome</keyword>